<dbReference type="Proteomes" id="UP000266482">
    <property type="component" value="Unassembled WGS sequence"/>
</dbReference>
<proteinExistence type="predicted"/>
<keyword evidence="4" id="KW-0564">Palmitate</keyword>
<dbReference type="InterPro" id="IPR050490">
    <property type="entry name" value="Bact_solute-bd_prot1"/>
</dbReference>
<evidence type="ECO:0000256" key="1">
    <source>
        <dbReference type="ARBA" id="ARBA00022475"/>
    </source>
</evidence>
<reference evidence="7 8" key="1">
    <citation type="submission" date="2018-09" db="EMBL/GenBank/DDBJ databases">
        <title>Paenibacillus aracenensis nov. sp. isolated from a cave in southern Spain.</title>
        <authorList>
            <person name="Jurado V."/>
            <person name="Gutierrez-Patricio S."/>
            <person name="Gonzalez-Pimentel J.L."/>
            <person name="Miller A.Z."/>
            <person name="Laiz L."/>
            <person name="Saiz-Jimenez C."/>
        </authorList>
    </citation>
    <scope>NUCLEOTIDE SEQUENCE [LARGE SCALE GENOMIC DNA]</scope>
    <source>
        <strain evidence="7 8">DSM 22867</strain>
    </source>
</reference>
<dbReference type="InterPro" id="IPR006059">
    <property type="entry name" value="SBP"/>
</dbReference>
<keyword evidence="5" id="KW-0449">Lipoprotein</keyword>
<evidence type="ECO:0000256" key="6">
    <source>
        <dbReference type="SAM" id="SignalP"/>
    </source>
</evidence>
<name>A0A3A1UX81_9BACL</name>
<organism evidence="7 8">
    <name type="scientific">Paenibacillus nanensis</name>
    <dbReference type="NCBI Taxonomy" id="393251"/>
    <lineage>
        <taxon>Bacteria</taxon>
        <taxon>Bacillati</taxon>
        <taxon>Bacillota</taxon>
        <taxon>Bacilli</taxon>
        <taxon>Bacillales</taxon>
        <taxon>Paenibacillaceae</taxon>
        <taxon>Paenibacillus</taxon>
    </lineage>
</organism>
<keyword evidence="8" id="KW-1185">Reference proteome</keyword>
<dbReference type="Pfam" id="PF01547">
    <property type="entry name" value="SBP_bac_1"/>
    <property type="match status" value="1"/>
</dbReference>
<accession>A0A3A1UX81</accession>
<dbReference type="PANTHER" id="PTHR43649:SF33">
    <property type="entry name" value="POLYGALACTURONAN_RHAMNOGALACTURONAN-BINDING PROTEIN YTCQ"/>
    <property type="match status" value="1"/>
</dbReference>
<keyword evidence="1" id="KW-1003">Cell membrane</keyword>
<dbReference type="PROSITE" id="PS51257">
    <property type="entry name" value="PROKAR_LIPOPROTEIN"/>
    <property type="match status" value="1"/>
</dbReference>
<evidence type="ECO:0000256" key="3">
    <source>
        <dbReference type="ARBA" id="ARBA00023136"/>
    </source>
</evidence>
<evidence type="ECO:0000256" key="4">
    <source>
        <dbReference type="ARBA" id="ARBA00023139"/>
    </source>
</evidence>
<feature type="chain" id="PRO_5039275571" evidence="6">
    <location>
        <begin position="22"/>
        <end position="431"/>
    </location>
</feature>
<dbReference type="SUPFAM" id="SSF53850">
    <property type="entry name" value="Periplasmic binding protein-like II"/>
    <property type="match status" value="1"/>
</dbReference>
<keyword evidence="2 6" id="KW-0732">Signal</keyword>
<evidence type="ECO:0000313" key="8">
    <source>
        <dbReference type="Proteomes" id="UP000266482"/>
    </source>
</evidence>
<keyword evidence="3" id="KW-0472">Membrane</keyword>
<dbReference type="PANTHER" id="PTHR43649">
    <property type="entry name" value="ARABINOSE-BINDING PROTEIN-RELATED"/>
    <property type="match status" value="1"/>
</dbReference>
<evidence type="ECO:0000256" key="2">
    <source>
        <dbReference type="ARBA" id="ARBA00022729"/>
    </source>
</evidence>
<comment type="caution">
    <text evidence="7">The sequence shown here is derived from an EMBL/GenBank/DDBJ whole genome shotgun (WGS) entry which is preliminary data.</text>
</comment>
<dbReference type="EMBL" id="QXQA01000005">
    <property type="protein sequence ID" value="RIX53138.1"/>
    <property type="molecule type" value="Genomic_DNA"/>
</dbReference>
<feature type="signal peptide" evidence="6">
    <location>
        <begin position="1"/>
        <end position="21"/>
    </location>
</feature>
<protein>
    <submittedName>
        <fullName evidence="7">Extracellular solute-binding protein</fullName>
    </submittedName>
</protein>
<gene>
    <name evidence="7" type="ORF">D3P08_10915</name>
</gene>
<evidence type="ECO:0000313" key="7">
    <source>
        <dbReference type="EMBL" id="RIX53138.1"/>
    </source>
</evidence>
<dbReference type="Gene3D" id="3.40.190.10">
    <property type="entry name" value="Periplasmic binding protein-like II"/>
    <property type="match status" value="2"/>
</dbReference>
<evidence type="ECO:0000256" key="5">
    <source>
        <dbReference type="ARBA" id="ARBA00023288"/>
    </source>
</evidence>
<dbReference type="OrthoDB" id="2060074at2"/>
<sequence>MRVSRLKKGIAMLLAALMLLAGCDMPGANDSPKATKNPNEEMMPNGEHVLTVLTNRVDLIENGVLERYAEQFSKEHPGTTVRFEGLTNYASDIMVRLSTRNLGDVLLLPNNMKNESLPNYFEPLDDALFDGMRFEDFKAYGGKRYGLATGISTSGIVYNKEAFRKAGITEIPVTLDQFYEACEKLKQAGIVPVYLNYGAKWPLMHWGEDLVSYMTGDSGYLNKMTETDAPWSEESAWGEAMAIVRKLIEKGYAEDELMSNQWEASKRELAGGKAGMYLMGNWVINQLVAAGADPGAIGFFPFPYDNGDTRYAPLSPDWLVGISKFSENKELASAWIDYFVRESGYVDESGFLPVEKSKESAMPQIQEFLSYNPILLEKKVPSDAFLEIAAAAEIPFWSGNNIQEWVAAPDLAEVFEQYNKRWKEARNKSER</sequence>
<dbReference type="AlphaFoldDB" id="A0A3A1UX81"/>